<name>A0AAV7IWF9_COTGL</name>
<dbReference type="InterPro" id="IPR026728">
    <property type="entry name" value="BLTP3A/B"/>
</dbReference>
<comment type="caution">
    <text evidence="2">The sequence shown here is derived from an EMBL/GenBank/DDBJ whole genome shotgun (WGS) entry which is preliminary data.</text>
</comment>
<evidence type="ECO:0008006" key="4">
    <source>
        <dbReference type="Google" id="ProtNLM"/>
    </source>
</evidence>
<dbReference type="PANTHER" id="PTHR22774:SF11">
    <property type="entry name" value="CHOREIN N-TERMINAL DOMAIN-CONTAINING PROTEIN"/>
    <property type="match status" value="1"/>
</dbReference>
<reference evidence="2 3" key="1">
    <citation type="journal article" date="2021" name="J. Hered.">
        <title>A chromosome-level genome assembly of the parasitoid wasp, Cotesia glomerata (Hymenoptera: Braconidae).</title>
        <authorList>
            <person name="Pinto B.J."/>
            <person name="Weis J.J."/>
            <person name="Gamble T."/>
            <person name="Ode P.J."/>
            <person name="Paul R."/>
            <person name="Zaspel J.M."/>
        </authorList>
    </citation>
    <scope>NUCLEOTIDE SEQUENCE [LARGE SCALE GENOMIC DNA]</scope>
    <source>
        <strain evidence="2">CgM1</strain>
    </source>
</reference>
<feature type="region of interest" description="Disordered" evidence="1">
    <location>
        <begin position="405"/>
        <end position="426"/>
    </location>
</feature>
<evidence type="ECO:0000313" key="2">
    <source>
        <dbReference type="EMBL" id="KAH0557992.1"/>
    </source>
</evidence>
<dbReference type="PANTHER" id="PTHR22774">
    <property type="entry name" value="CHOREIN N-TERMINAL DOMAIN-CONTAINING PROTEIN"/>
    <property type="match status" value="1"/>
</dbReference>
<proteinExistence type="predicted"/>
<organism evidence="2 3">
    <name type="scientific">Cotesia glomerata</name>
    <name type="common">Lepidopteran parasitic wasp</name>
    <name type="synonym">Apanteles glomeratus</name>
    <dbReference type="NCBI Taxonomy" id="32391"/>
    <lineage>
        <taxon>Eukaryota</taxon>
        <taxon>Metazoa</taxon>
        <taxon>Ecdysozoa</taxon>
        <taxon>Arthropoda</taxon>
        <taxon>Hexapoda</taxon>
        <taxon>Insecta</taxon>
        <taxon>Pterygota</taxon>
        <taxon>Neoptera</taxon>
        <taxon>Endopterygota</taxon>
        <taxon>Hymenoptera</taxon>
        <taxon>Apocrita</taxon>
        <taxon>Ichneumonoidea</taxon>
        <taxon>Braconidae</taxon>
        <taxon>Microgastrinae</taxon>
        <taxon>Cotesia</taxon>
    </lineage>
</organism>
<keyword evidence="3" id="KW-1185">Reference proteome</keyword>
<protein>
    <recommendedName>
        <fullName evidence="4">UHRF1-binding protein 1-like</fullName>
    </recommendedName>
</protein>
<evidence type="ECO:0000313" key="3">
    <source>
        <dbReference type="Proteomes" id="UP000826195"/>
    </source>
</evidence>
<gene>
    <name evidence="2" type="ORF">KQX54_013570</name>
</gene>
<feature type="compositionally biased region" description="Low complexity" evidence="1">
    <location>
        <begin position="1346"/>
        <end position="1367"/>
    </location>
</feature>
<feature type="region of interest" description="Disordered" evidence="1">
    <location>
        <begin position="1345"/>
        <end position="1367"/>
    </location>
</feature>
<accession>A0AAV7IWF9</accession>
<sequence>MVSIIKNQLLKHLSRFTKNLSVDQINWSTLRGEGELLNLELDEAVLTDLLELPSWLKLTNAWCNKVILRVQWTKLKSVPIFLHLDEVQIELVTCEDLRSPSSPTNAASSLPGATKYSFIHKVIDGITIAVNTVSVKLKSPAFIASVQISRIMVESKSPTWQRCDLRMTRVKDPDRGQLLIFKELEWQTVRIEAQSTIDQNLTPLRLLTNQARCRITIKKRLSDCFVMGSRLVIILDDLLWVLTDSQLKAALHFIDSLGSLIEKATTIERKIKAARKLEVLPEYQAQISQQSRSQSKVPCNTAISKIFMRYDVVETSYHFLSQRIDLHLCDDPGTGRSSYPELKDGGALQISLIKFQIDYYPYHLAMSDRKHWAKYRENTMPHVQWLQQSFNSFRGQFMDLIDAGQKQSRKNSGNEPKNDDKLKSDQQTPLLEHEHKKLQKQASTVGTGNPIKNYVLEQLSTLMTTCIVIRIYDLTIYKVTTTTRKPITKEFLTAQTRKKHPTGDREKFSLPEDVTILHAEFTYYYYPGDLIFPLPPPKFYVQVNPIQINYDIYSCLWFNSFLLNLYKSLASSENKANAVNDINMYFDVKLEAILPRIIVESQNDYPNQRDRPKSLNIQTSRVTLTNVRSADSKSSRTDLAECLNALQMGQMFFSSDFPSNKNDYHIVTDRFSRHCAGTDNVRSYPSNFTINSLEDIIGKLHKKLLWLECKDIWCLNLEPVWADFYGVRAVGMNRPVPLLDAFPVTVWLHITDNNNSSTLPTPKNDSKIEPQKTSKNADVHVLAHISNLISVQLNHYQYLFLLRQLEIVTEMSTYLVIDTNRIMNVTTGSSLVVGALVPQLEVTLIMPSQTPGKENSGGDLESVVPDSSSIADELLPISLTNQSVATRLEFGLKRFNTSNDVETPQSEVSSMIGSLDPSHPTVTFKAAEKSYSKQFDHSLHQRQNSEDLEARKYLKYSSKDPLQSGLIQNNFNVGLSSMKKGFANLMTSIDSALKASPEDGSSDTVSMRSDLSSDSENYIVVSLEDQEKSDSLFGNLNVTNITAVEEASEVIEETPDTQSEKSLDSACKRKDLVSMVTFKLSKVEIIQQSKGFSSAIKLQVGKIISNECTSIPWDELQTKFSSRSRGWSELQSDDCKISVKLRLEHDLKKQYSNLNDNLNSKIATLFDDKVTGEINDINLVLSMSTITGLTDLLEDEIIPDYLPVNLMLNNIFIKLIEDRPPNNITSPGPVPIDLTVQHLKVVRDKNGLINIESVKSNVDNSAAQLNSATEGELVKLKQLNKQIKNDNEELRRRLVALDYLSEENLRLKRSKDELHSVKLQLSEAQELIKELMKEKNILKEDNLLLQSQGKKSNDSSSSGRASWSIKR</sequence>
<evidence type="ECO:0000256" key="1">
    <source>
        <dbReference type="SAM" id="MobiDB-lite"/>
    </source>
</evidence>
<dbReference type="EMBL" id="JAHXZJ010000747">
    <property type="protein sequence ID" value="KAH0557992.1"/>
    <property type="molecule type" value="Genomic_DNA"/>
</dbReference>
<dbReference type="Pfam" id="PF24917">
    <property type="entry name" value="BLTP3A_B"/>
    <property type="match status" value="3"/>
</dbReference>
<dbReference type="Proteomes" id="UP000826195">
    <property type="component" value="Unassembled WGS sequence"/>
</dbReference>